<dbReference type="HOGENOM" id="CLU_1649457_0_0_10"/>
<evidence type="ECO:0000313" key="1">
    <source>
        <dbReference type="EMBL" id="EGK02252.1"/>
    </source>
</evidence>
<dbReference type="AlphaFoldDB" id="F5IWQ5"/>
<keyword evidence="2" id="KW-1185">Reference proteome</keyword>
<dbReference type="EMBL" id="ADLV01000018">
    <property type="protein sequence ID" value="EGK02252.1"/>
    <property type="molecule type" value="Genomic_DNA"/>
</dbReference>
<dbReference type="RefSeq" id="WP_006799037.1">
    <property type="nucleotide sequence ID" value="NZ_GL891981.1"/>
</dbReference>
<protein>
    <recommendedName>
        <fullName evidence="3">DUF4625 domain-containing protein</fullName>
    </recommendedName>
</protein>
<name>F5IWQ5_9BACT</name>
<dbReference type="OrthoDB" id="1047003at2"/>
<dbReference type="Proteomes" id="UP000004913">
    <property type="component" value="Unassembled WGS sequence"/>
</dbReference>
<dbReference type="eggNOG" id="ENOG5030XNG">
    <property type="taxonomic scope" value="Bacteria"/>
</dbReference>
<gene>
    <name evidence="1" type="ORF">HMPREF9455_01522</name>
</gene>
<sequence>MKLKLYLLISIVFILNIAMKCDEKDAEETIPPKLIGIEIYNVNNEGKNPIVSDEPIKKEAYIIAISYLEEDEYTHADYYYNITGSIKSERIYCNVDIGTEYPAGSEISKLFSKIIFGPKPYSHAFVLRKSIPADTYIFKVVVTDNEDKIFEASTNPIELY</sequence>
<dbReference type="STRING" id="742766.HMPREF9455_01522"/>
<proteinExistence type="predicted"/>
<reference evidence="1 2" key="1">
    <citation type="submission" date="2011-04" db="EMBL/GenBank/DDBJ databases">
        <title>The Genome Sequence of Dysgonomonas gadei ATCC BAA-286.</title>
        <authorList>
            <consortium name="The Broad Institute Genome Sequencing Platform"/>
            <person name="Earl A."/>
            <person name="Ward D."/>
            <person name="Feldgarden M."/>
            <person name="Gevers D."/>
            <person name="Pudlo N."/>
            <person name="Martens E."/>
            <person name="Allen-Vercoe E."/>
            <person name="Young S.K."/>
            <person name="Zeng Q."/>
            <person name="Gargeya S."/>
            <person name="Fitzgerald M."/>
            <person name="Haas B."/>
            <person name="Abouelleil A."/>
            <person name="Alvarado L."/>
            <person name="Arachchi H.M."/>
            <person name="Berlin A."/>
            <person name="Brown A."/>
            <person name="Chapman S.B."/>
            <person name="Chen Z."/>
            <person name="Dunbar C."/>
            <person name="Freedman E."/>
            <person name="Gearin G."/>
            <person name="Gellesch M."/>
            <person name="Goldberg J."/>
            <person name="Griggs A."/>
            <person name="Gujja S."/>
            <person name="Heiman D."/>
            <person name="Howarth C."/>
            <person name="Larson L."/>
            <person name="Lui A."/>
            <person name="MacDonald P.J.P."/>
            <person name="Mehta T."/>
            <person name="Montmayeur A."/>
            <person name="Murphy C."/>
            <person name="Neiman D."/>
            <person name="Pearson M."/>
            <person name="Priest M."/>
            <person name="Roberts A."/>
            <person name="Saif S."/>
            <person name="Shea T."/>
            <person name="Shenoy N."/>
            <person name="Sisk P."/>
            <person name="Stolte C."/>
            <person name="Sykes S."/>
            <person name="Yandava C."/>
            <person name="Wortman J."/>
            <person name="Nusbaum C."/>
            <person name="Birren B."/>
        </authorList>
    </citation>
    <scope>NUCLEOTIDE SEQUENCE [LARGE SCALE GENOMIC DNA]</scope>
    <source>
        <strain evidence="1 2">ATCC BAA-286</strain>
    </source>
</reference>
<accession>F5IWQ5</accession>
<evidence type="ECO:0008006" key="3">
    <source>
        <dbReference type="Google" id="ProtNLM"/>
    </source>
</evidence>
<comment type="caution">
    <text evidence="1">The sequence shown here is derived from an EMBL/GenBank/DDBJ whole genome shotgun (WGS) entry which is preliminary data.</text>
</comment>
<evidence type="ECO:0000313" key="2">
    <source>
        <dbReference type="Proteomes" id="UP000004913"/>
    </source>
</evidence>
<organism evidence="1 2">
    <name type="scientific">Dysgonomonas gadei ATCC BAA-286</name>
    <dbReference type="NCBI Taxonomy" id="742766"/>
    <lineage>
        <taxon>Bacteria</taxon>
        <taxon>Pseudomonadati</taxon>
        <taxon>Bacteroidota</taxon>
        <taxon>Bacteroidia</taxon>
        <taxon>Bacteroidales</taxon>
        <taxon>Dysgonomonadaceae</taxon>
        <taxon>Dysgonomonas</taxon>
    </lineage>
</organism>